<dbReference type="InterPro" id="IPR008965">
    <property type="entry name" value="CBM2/CBM3_carb-bd_dom_sf"/>
</dbReference>
<dbReference type="SUPFAM" id="SSF49384">
    <property type="entry name" value="Carbohydrate-binding domain"/>
    <property type="match status" value="1"/>
</dbReference>
<evidence type="ECO:0000256" key="7">
    <source>
        <dbReference type="ARBA" id="ARBA00023326"/>
    </source>
</evidence>
<dbReference type="InterPro" id="IPR033126">
    <property type="entry name" value="Glyco_hydro_9_Asp/Glu_AS"/>
</dbReference>
<dbReference type="InterPro" id="IPR012291">
    <property type="entry name" value="CBM2_carb-bd_dom_sf"/>
</dbReference>
<feature type="active site" evidence="8">
    <location>
        <position position="944"/>
    </location>
</feature>
<evidence type="ECO:0000313" key="11">
    <source>
        <dbReference type="EMBL" id="KAK7083492.1"/>
    </source>
</evidence>
<comment type="catalytic activity">
    <reaction evidence="1 9">
        <text>Endohydrolysis of (1-&gt;4)-beta-D-glucosidic linkages in cellulose, lichenin and cereal beta-D-glucans.</text>
        <dbReference type="EC" id="3.2.1.4"/>
    </reaction>
</comment>
<proteinExistence type="inferred from homology"/>
<dbReference type="InterPro" id="IPR012341">
    <property type="entry name" value="6hp_glycosidase-like_sf"/>
</dbReference>
<keyword evidence="3 8" id="KW-0378">Hydrolase</keyword>
<feature type="active site" evidence="8">
    <location>
        <position position="935"/>
    </location>
</feature>
<evidence type="ECO:0000313" key="12">
    <source>
        <dbReference type="Proteomes" id="UP001381693"/>
    </source>
</evidence>
<dbReference type="Gene3D" id="2.60.40.290">
    <property type="match status" value="1"/>
</dbReference>
<feature type="active site" evidence="8">
    <location>
        <position position="326"/>
    </location>
</feature>
<evidence type="ECO:0000256" key="4">
    <source>
        <dbReference type="ARBA" id="ARBA00023001"/>
    </source>
</evidence>
<feature type="domain" description="Glycoside hydrolase family 9" evidence="10">
    <location>
        <begin position="531"/>
        <end position="956"/>
    </location>
</feature>
<dbReference type="InterPro" id="IPR001701">
    <property type="entry name" value="Glyco_hydro_9"/>
</dbReference>
<keyword evidence="12" id="KW-1185">Reference proteome</keyword>
<name>A0AAN8XHG8_HALRR</name>
<feature type="domain" description="Glycoside hydrolase family 9" evidence="10">
    <location>
        <begin position="3"/>
        <end position="338"/>
    </location>
</feature>
<dbReference type="Proteomes" id="UP001381693">
    <property type="component" value="Unassembled WGS sequence"/>
</dbReference>
<keyword evidence="6 8" id="KW-0326">Glycosidase</keyword>
<keyword evidence="4 9" id="KW-0136">Cellulose degradation</keyword>
<evidence type="ECO:0000256" key="8">
    <source>
        <dbReference type="PROSITE-ProRule" id="PRU10060"/>
    </source>
</evidence>
<dbReference type="SUPFAM" id="SSF48208">
    <property type="entry name" value="Six-hairpin glycosidases"/>
    <property type="match status" value="2"/>
</dbReference>
<dbReference type="Gene3D" id="1.50.10.10">
    <property type="match status" value="2"/>
</dbReference>
<evidence type="ECO:0000256" key="2">
    <source>
        <dbReference type="ARBA" id="ARBA00007072"/>
    </source>
</evidence>
<evidence type="ECO:0000256" key="6">
    <source>
        <dbReference type="ARBA" id="ARBA00023295"/>
    </source>
</evidence>
<evidence type="ECO:0000259" key="10">
    <source>
        <dbReference type="Pfam" id="PF00759"/>
    </source>
</evidence>
<dbReference type="PROSITE" id="PS00698">
    <property type="entry name" value="GH9_3"/>
    <property type="match status" value="2"/>
</dbReference>
<dbReference type="GO" id="GO:0008810">
    <property type="term" value="F:cellulase activity"/>
    <property type="evidence" value="ECO:0007669"/>
    <property type="project" value="UniProtKB-EC"/>
</dbReference>
<dbReference type="PANTHER" id="PTHR22298">
    <property type="entry name" value="ENDO-1,4-BETA-GLUCANASE"/>
    <property type="match status" value="1"/>
</dbReference>
<sequence length="1084" mass="117924">MPYMKEAVKWATDYFIKAHPQPNVFYGQVGEGDLDHAYWGRPEDMTMSRPAFKLTTNKPGSDLAGETSAALAASSILFHDSDPSYAATCLQHAEQLYNFANQYRGKYAQSITDAAKFYNSWGVFDDELAWAAAWLYRATGNRNYLTQAKSHYDNIPKPISEFSWAEKTPGVQVLLAEYADMVDRGTYSNDLKAFCDEIIDKTPTTPKGLVFIMPWGSLRYAANAAFICLRAADLAISPSKYRAFGQHQIHYMLGDGGQSFVVGFGSNPPVRPHHASSSCPSAPAPCDWNTFSSNSPNAHELTGALVGGPDINDHYVDDRTDFISNEVTTDYNAGFQSAVAALRVLANCGNSSNTFAPISTFSAGTTASNIPLTLNPHTSPSTTKAQTSATSVSHIPSTSAGSLVSCRSFLNEKSSWNSGWNGIISIPIQLSVTSWKVDFEFTAPITSFEQWTGTTSAHSSTFFSVLNNSPLLAGNTLTFDFLFRYTAGATTPTIKSINLNEQNICGTGGSTITQAPYTGPGCIATGSTYNYDEVLHKSLLFYEAQRSGTLPSSQRVTWRKDSATGDAIDSDTQQHVDLEGGYYDAGDYVKFGYPMAAMTTVLAWGAIEYGTAYEDAGEMPYMKEAVKWATDYFIKAHPQPNVFYGQVGEGDLDHAYWGRPEDMTMSRPAFKLTTNKPGSDLAGETSAALAASSILFHDSDPSYAATCLQHAEQLYNFANQYRGKYAQSITDAAKFYNSWGVFDDELAWAAAWLYRATGNRNYLTQAKSHYDNIPKPISEFSWAEKTPGVQVLLAEYADMVDRGTYSNDLKAFCDEIIDKTPTTPKGLVFIMPWGSLRYAANAAFICLRAADLAISPSKYRAFGQHQIHYMLGDGGQSFVVGFGSNPPVRPHHASSSCPSAPAPCDWNTFSSNSPNAHELTGALVGGPDINDHYVDDRTDFISNEVTTDYNAGFQSAVAALRVLANCGNSSNTFAPISTFSAGTTASNIPLTLNPHTSPSTTKAQTSATSVSHIPSTSAGNLVSCRSFLNEKSSWNSGWNGIISIPIQLSVTSWKVDFEFTAPITSFEVCTNDIQYNEISMLLDV</sequence>
<dbReference type="Pfam" id="PF00759">
    <property type="entry name" value="Glyco_hydro_9"/>
    <property type="match status" value="2"/>
</dbReference>
<dbReference type="FunFam" id="1.50.10.10:FF:000020">
    <property type="entry name" value="Endoglucanase"/>
    <property type="match status" value="1"/>
</dbReference>
<dbReference type="GO" id="GO:0030247">
    <property type="term" value="F:polysaccharide binding"/>
    <property type="evidence" value="ECO:0007669"/>
    <property type="project" value="InterPro"/>
</dbReference>
<keyword evidence="7 8" id="KW-0624">Polysaccharide degradation</keyword>
<dbReference type="AlphaFoldDB" id="A0AAN8XHG8"/>
<evidence type="ECO:0000256" key="9">
    <source>
        <dbReference type="RuleBase" id="RU361166"/>
    </source>
</evidence>
<comment type="similarity">
    <text evidence="2 8 9">Belongs to the glycosyl hydrolase 9 (cellulase E) family.</text>
</comment>
<feature type="active site" evidence="8">
    <location>
        <position position="317"/>
    </location>
</feature>
<organism evidence="11 12">
    <name type="scientific">Halocaridina rubra</name>
    <name type="common">Hawaiian red shrimp</name>
    <dbReference type="NCBI Taxonomy" id="373956"/>
    <lineage>
        <taxon>Eukaryota</taxon>
        <taxon>Metazoa</taxon>
        <taxon>Ecdysozoa</taxon>
        <taxon>Arthropoda</taxon>
        <taxon>Crustacea</taxon>
        <taxon>Multicrustacea</taxon>
        <taxon>Malacostraca</taxon>
        <taxon>Eumalacostraca</taxon>
        <taxon>Eucarida</taxon>
        <taxon>Decapoda</taxon>
        <taxon>Pleocyemata</taxon>
        <taxon>Caridea</taxon>
        <taxon>Atyoidea</taxon>
        <taxon>Atyidae</taxon>
        <taxon>Halocaridina</taxon>
    </lineage>
</organism>
<evidence type="ECO:0000256" key="3">
    <source>
        <dbReference type="ARBA" id="ARBA00022801"/>
    </source>
</evidence>
<protein>
    <recommendedName>
        <fullName evidence="9">Endoglucanase</fullName>
        <ecNumber evidence="9">3.2.1.4</ecNumber>
    </recommendedName>
</protein>
<gene>
    <name evidence="11" type="ORF">SK128_017351</name>
</gene>
<comment type="caution">
    <text evidence="11">The sequence shown here is derived from an EMBL/GenBank/DDBJ whole genome shotgun (WGS) entry which is preliminary data.</text>
</comment>
<dbReference type="EC" id="3.2.1.4" evidence="9"/>
<dbReference type="EMBL" id="JAXCGZ010002927">
    <property type="protein sequence ID" value="KAK7083492.1"/>
    <property type="molecule type" value="Genomic_DNA"/>
</dbReference>
<evidence type="ECO:0000256" key="1">
    <source>
        <dbReference type="ARBA" id="ARBA00000966"/>
    </source>
</evidence>
<evidence type="ECO:0000256" key="5">
    <source>
        <dbReference type="ARBA" id="ARBA00023277"/>
    </source>
</evidence>
<keyword evidence="5 8" id="KW-0119">Carbohydrate metabolism</keyword>
<dbReference type="GO" id="GO:0030245">
    <property type="term" value="P:cellulose catabolic process"/>
    <property type="evidence" value="ECO:0007669"/>
    <property type="project" value="UniProtKB-KW"/>
</dbReference>
<reference evidence="11 12" key="1">
    <citation type="submission" date="2023-11" db="EMBL/GenBank/DDBJ databases">
        <title>Halocaridina rubra genome assembly.</title>
        <authorList>
            <person name="Smith C."/>
        </authorList>
    </citation>
    <scope>NUCLEOTIDE SEQUENCE [LARGE SCALE GENOMIC DNA]</scope>
    <source>
        <strain evidence="11">EP-1</strain>
        <tissue evidence="11">Whole</tissue>
    </source>
</reference>
<dbReference type="InterPro" id="IPR008928">
    <property type="entry name" value="6-hairpin_glycosidase_sf"/>
</dbReference>
<accession>A0AAN8XHG8</accession>